<dbReference type="GO" id="GO:0003676">
    <property type="term" value="F:nucleic acid binding"/>
    <property type="evidence" value="ECO:0007669"/>
    <property type="project" value="InterPro"/>
</dbReference>
<dbReference type="InterPro" id="IPR000467">
    <property type="entry name" value="G_patch_dom"/>
</dbReference>
<feature type="compositionally biased region" description="Polar residues" evidence="1">
    <location>
        <begin position="223"/>
        <end position="234"/>
    </location>
</feature>
<evidence type="ECO:0000313" key="4">
    <source>
        <dbReference type="EMBL" id="CAF3819019.1"/>
    </source>
</evidence>
<name>A0A819D7C1_9BILA</name>
<protein>
    <recommendedName>
        <fullName evidence="2">G-patch domain-containing protein</fullName>
    </recommendedName>
</protein>
<dbReference type="AlphaFoldDB" id="A0A819D7C1"/>
<dbReference type="GO" id="GO:0010521">
    <property type="term" value="F:telomerase inhibitor activity"/>
    <property type="evidence" value="ECO:0007669"/>
    <property type="project" value="TreeGrafter"/>
</dbReference>
<evidence type="ECO:0000313" key="3">
    <source>
        <dbReference type="EMBL" id="CAF1138895.1"/>
    </source>
</evidence>
<feature type="compositionally biased region" description="Basic and acidic residues" evidence="1">
    <location>
        <begin position="328"/>
        <end position="340"/>
    </location>
</feature>
<dbReference type="SMART" id="SM00443">
    <property type="entry name" value="G_patch"/>
    <property type="match status" value="1"/>
</dbReference>
<dbReference type="PROSITE" id="PS50174">
    <property type="entry name" value="G_PATCH"/>
    <property type="match status" value="1"/>
</dbReference>
<sequence length="378" mass="43769">MVSLNEKRSKIRYVIQNKTEWVEDDNKFGKKMLEKMGWTSGVGLGKNENGRTEHIDMKFKSNMKGVGFVNGKYDDTWIAHSQSFDSVLEQLQQSHPTSSPSSIHNFAQTVQQTNTRFNYKKQSSGKDLSSRSNHELDCIFGRNKKNIKTNSTDNETKQQSDNDDDDEKKNEKLSENLYVTSKQSITDYFKDKSKKKALKIHQQSEIINDDQTYPVDEIVPCDQVTSDDPLTDTDNSIKKKKKKKRDEETVDEIVPCEQVISDDPVNDTDNSIKKKKKKKRDEETVDEIVPCEQVASDDPVNDTDNSMKKKKKKKRDEETDESVTQLDENEKVKKQKKDIENPYNDSNLLEMEGYKGWNIDSSIEDIIKKKEKQKNRKK</sequence>
<dbReference type="InterPro" id="IPR050656">
    <property type="entry name" value="PINX1"/>
</dbReference>
<dbReference type="PANTHER" id="PTHR23149">
    <property type="entry name" value="G PATCH DOMAIN CONTAINING PROTEIN"/>
    <property type="match status" value="1"/>
</dbReference>
<feature type="region of interest" description="Disordered" evidence="1">
    <location>
        <begin position="146"/>
        <end position="173"/>
    </location>
</feature>
<dbReference type="PANTHER" id="PTHR23149:SF27">
    <property type="entry name" value="PIN2_TERF1-INTERACTING TELOMERASE INHIBITOR 1"/>
    <property type="match status" value="1"/>
</dbReference>
<feature type="region of interest" description="Disordered" evidence="1">
    <location>
        <begin position="221"/>
        <end position="347"/>
    </location>
</feature>
<dbReference type="EMBL" id="CAJOBB010001165">
    <property type="protein sequence ID" value="CAF3819019.1"/>
    <property type="molecule type" value="Genomic_DNA"/>
</dbReference>
<dbReference type="Proteomes" id="UP000663860">
    <property type="component" value="Unassembled WGS sequence"/>
</dbReference>
<dbReference type="GO" id="GO:0005730">
    <property type="term" value="C:nucleolus"/>
    <property type="evidence" value="ECO:0007669"/>
    <property type="project" value="TreeGrafter"/>
</dbReference>
<evidence type="ECO:0000313" key="5">
    <source>
        <dbReference type="Proteomes" id="UP000663868"/>
    </source>
</evidence>
<organism evidence="4 5">
    <name type="scientific">Adineta steineri</name>
    <dbReference type="NCBI Taxonomy" id="433720"/>
    <lineage>
        <taxon>Eukaryota</taxon>
        <taxon>Metazoa</taxon>
        <taxon>Spiralia</taxon>
        <taxon>Gnathifera</taxon>
        <taxon>Rotifera</taxon>
        <taxon>Eurotatoria</taxon>
        <taxon>Bdelloidea</taxon>
        <taxon>Adinetida</taxon>
        <taxon>Adinetidae</taxon>
        <taxon>Adineta</taxon>
    </lineage>
</organism>
<accession>A0A819D7C1</accession>
<evidence type="ECO:0000256" key="1">
    <source>
        <dbReference type="SAM" id="MobiDB-lite"/>
    </source>
</evidence>
<evidence type="ECO:0000259" key="2">
    <source>
        <dbReference type="PROSITE" id="PS50174"/>
    </source>
</evidence>
<dbReference type="Proteomes" id="UP000663868">
    <property type="component" value="Unassembled WGS sequence"/>
</dbReference>
<dbReference type="EMBL" id="CAJNOE010000310">
    <property type="protein sequence ID" value="CAF1138895.1"/>
    <property type="molecule type" value="Genomic_DNA"/>
</dbReference>
<reference evidence="4" key="1">
    <citation type="submission" date="2021-02" db="EMBL/GenBank/DDBJ databases">
        <authorList>
            <person name="Nowell W R."/>
        </authorList>
    </citation>
    <scope>NUCLEOTIDE SEQUENCE</scope>
</reference>
<gene>
    <name evidence="3" type="ORF">IZO911_LOCUS25111</name>
    <name evidence="4" type="ORF">KXQ929_LOCUS18113</name>
</gene>
<dbReference type="Pfam" id="PF01585">
    <property type="entry name" value="G-patch"/>
    <property type="match status" value="1"/>
</dbReference>
<comment type="caution">
    <text evidence="4">The sequence shown here is derived from an EMBL/GenBank/DDBJ whole genome shotgun (WGS) entry which is preliminary data.</text>
</comment>
<feature type="domain" description="G-patch" evidence="2">
    <location>
        <begin position="25"/>
        <end position="71"/>
    </location>
</feature>
<proteinExistence type="predicted"/>